<gene>
    <name evidence="2" type="ORF">CR513_30137</name>
</gene>
<evidence type="ECO:0000313" key="3">
    <source>
        <dbReference type="Proteomes" id="UP000257109"/>
    </source>
</evidence>
<dbReference type="InterPro" id="IPR056647">
    <property type="entry name" value="DUF7745"/>
</dbReference>
<dbReference type="Pfam" id="PF24924">
    <property type="entry name" value="DUF7745"/>
    <property type="match status" value="1"/>
</dbReference>
<dbReference type="EMBL" id="QJKJ01005984">
    <property type="protein sequence ID" value="RDX88298.1"/>
    <property type="molecule type" value="Genomic_DNA"/>
</dbReference>
<keyword evidence="3" id="KW-1185">Reference proteome</keyword>
<proteinExistence type="predicted"/>
<name>A0A371GCL0_MUCPR</name>
<feature type="non-terminal residue" evidence="2">
    <location>
        <position position="116"/>
    </location>
</feature>
<dbReference type="PANTHER" id="PTHR48154:SF1">
    <property type="entry name" value="PROTEIN, PUTATIVE-RELATED"/>
    <property type="match status" value="1"/>
</dbReference>
<dbReference type="Proteomes" id="UP000257109">
    <property type="component" value="Unassembled WGS sequence"/>
</dbReference>
<sequence length="116" mass="13360">MLHLPAVLMDDDSFLPQQEKDATRLDEATEKSIHWYPQWNERKDAIIKYGGFPNVPLMGTQGAINYNPELTIKQAGYPMVLPLTERVVAPFIIHGIRMQNGEYLKKIRHAWSETKP</sequence>
<dbReference type="OrthoDB" id="1396996at2759"/>
<evidence type="ECO:0000313" key="2">
    <source>
        <dbReference type="EMBL" id="RDX88298.1"/>
    </source>
</evidence>
<reference evidence="2" key="1">
    <citation type="submission" date="2018-05" db="EMBL/GenBank/DDBJ databases">
        <title>Draft genome of Mucuna pruriens seed.</title>
        <authorList>
            <person name="Nnadi N.E."/>
            <person name="Vos R."/>
            <person name="Hasami M.H."/>
            <person name="Devisetty U.K."/>
            <person name="Aguiy J.C."/>
        </authorList>
    </citation>
    <scope>NUCLEOTIDE SEQUENCE [LARGE SCALE GENOMIC DNA]</scope>
    <source>
        <strain evidence="2">JCA_2017</strain>
    </source>
</reference>
<organism evidence="2 3">
    <name type="scientific">Mucuna pruriens</name>
    <name type="common">Velvet bean</name>
    <name type="synonym">Dolichos pruriens</name>
    <dbReference type="NCBI Taxonomy" id="157652"/>
    <lineage>
        <taxon>Eukaryota</taxon>
        <taxon>Viridiplantae</taxon>
        <taxon>Streptophyta</taxon>
        <taxon>Embryophyta</taxon>
        <taxon>Tracheophyta</taxon>
        <taxon>Spermatophyta</taxon>
        <taxon>Magnoliopsida</taxon>
        <taxon>eudicotyledons</taxon>
        <taxon>Gunneridae</taxon>
        <taxon>Pentapetalae</taxon>
        <taxon>rosids</taxon>
        <taxon>fabids</taxon>
        <taxon>Fabales</taxon>
        <taxon>Fabaceae</taxon>
        <taxon>Papilionoideae</taxon>
        <taxon>50 kb inversion clade</taxon>
        <taxon>NPAAA clade</taxon>
        <taxon>indigoferoid/millettioid clade</taxon>
        <taxon>Phaseoleae</taxon>
        <taxon>Mucuna</taxon>
    </lineage>
</organism>
<dbReference type="PANTHER" id="PTHR48154">
    <property type="entry name" value="PROTEIN, PUTATIVE-RELATED"/>
    <property type="match status" value="1"/>
</dbReference>
<feature type="domain" description="DUF7745" evidence="1">
    <location>
        <begin position="21"/>
        <end position="113"/>
    </location>
</feature>
<accession>A0A371GCL0</accession>
<protein>
    <recommendedName>
        <fullName evidence="1">DUF7745 domain-containing protein</fullName>
    </recommendedName>
</protein>
<evidence type="ECO:0000259" key="1">
    <source>
        <dbReference type="Pfam" id="PF24924"/>
    </source>
</evidence>
<comment type="caution">
    <text evidence="2">The sequence shown here is derived from an EMBL/GenBank/DDBJ whole genome shotgun (WGS) entry which is preliminary data.</text>
</comment>
<dbReference type="AlphaFoldDB" id="A0A371GCL0"/>